<accession>A0A6I8LKM0</accession>
<keyword evidence="3" id="KW-1185">Reference proteome</keyword>
<dbReference type="EMBL" id="CABVGP010000001">
    <property type="protein sequence ID" value="VVJ18224.1"/>
    <property type="molecule type" value="Genomic_DNA"/>
</dbReference>
<sequence length="49" mass="5042">MTAASPPHPSPGNRPVRDPTADGARAKLSGLTETPGPRRPAARSGDPIR</sequence>
<gene>
    <name evidence="2" type="ORF">AA23TX_03245</name>
</gene>
<organism evidence="2 3">
    <name type="scientific">Amycolatopsis camponoti</name>
    <dbReference type="NCBI Taxonomy" id="2606593"/>
    <lineage>
        <taxon>Bacteria</taxon>
        <taxon>Bacillati</taxon>
        <taxon>Actinomycetota</taxon>
        <taxon>Actinomycetes</taxon>
        <taxon>Pseudonocardiales</taxon>
        <taxon>Pseudonocardiaceae</taxon>
        <taxon>Amycolatopsis</taxon>
    </lineage>
</organism>
<feature type="compositionally biased region" description="Pro residues" evidence="1">
    <location>
        <begin position="1"/>
        <end position="12"/>
    </location>
</feature>
<proteinExistence type="predicted"/>
<reference evidence="2 3" key="1">
    <citation type="submission" date="2019-09" db="EMBL/GenBank/DDBJ databases">
        <authorList>
            <person name="Leyn A S."/>
        </authorList>
    </citation>
    <scope>NUCLEOTIDE SEQUENCE [LARGE SCALE GENOMIC DNA]</scope>
    <source>
        <strain evidence="2">AA231_1</strain>
    </source>
</reference>
<dbReference type="Proteomes" id="UP000399805">
    <property type="component" value="Unassembled WGS sequence"/>
</dbReference>
<evidence type="ECO:0000256" key="1">
    <source>
        <dbReference type="SAM" id="MobiDB-lite"/>
    </source>
</evidence>
<dbReference type="AlphaFoldDB" id="A0A6I8LKM0"/>
<evidence type="ECO:0000313" key="2">
    <source>
        <dbReference type="EMBL" id="VVJ18224.1"/>
    </source>
</evidence>
<protein>
    <submittedName>
        <fullName evidence="2">Uncharacterized protein</fullName>
    </submittedName>
</protein>
<evidence type="ECO:0000313" key="3">
    <source>
        <dbReference type="Proteomes" id="UP000399805"/>
    </source>
</evidence>
<name>A0A6I8LKM0_9PSEU</name>
<feature type="region of interest" description="Disordered" evidence="1">
    <location>
        <begin position="1"/>
        <end position="49"/>
    </location>
</feature>